<dbReference type="UniPathway" id="UPA00120">
    <property type="reaction ID" value="UER00203"/>
</dbReference>
<keyword evidence="3" id="KW-0732">Signal</keyword>
<organism evidence="6 7">
    <name type="scientific">Halomonas heilongjiangensis</name>
    <dbReference type="NCBI Taxonomy" id="1387883"/>
    <lineage>
        <taxon>Bacteria</taxon>
        <taxon>Pseudomonadati</taxon>
        <taxon>Pseudomonadota</taxon>
        <taxon>Gammaproteobacteria</taxon>
        <taxon>Oceanospirillales</taxon>
        <taxon>Halomonadaceae</taxon>
        <taxon>Halomonas</taxon>
    </lineage>
</organism>
<dbReference type="EC" id="5.4.99.5" evidence="2"/>
<dbReference type="InterPro" id="IPR036979">
    <property type="entry name" value="CM_dom_sf"/>
</dbReference>
<dbReference type="PANTHER" id="PTHR38041">
    <property type="entry name" value="CHORISMATE MUTASE"/>
    <property type="match status" value="1"/>
</dbReference>
<proteinExistence type="predicted"/>
<dbReference type="AlphaFoldDB" id="A0A2N7TKT7"/>
<dbReference type="SUPFAM" id="SSF48600">
    <property type="entry name" value="Chorismate mutase II"/>
    <property type="match status" value="1"/>
</dbReference>
<dbReference type="NCBIfam" id="TIGR01806">
    <property type="entry name" value="CM_mono2"/>
    <property type="match status" value="1"/>
</dbReference>
<dbReference type="Proteomes" id="UP000235346">
    <property type="component" value="Unassembled WGS sequence"/>
</dbReference>
<protein>
    <recommendedName>
        <fullName evidence="2">chorismate mutase</fullName>
        <ecNumber evidence="2">5.4.99.5</ecNumber>
    </recommendedName>
</protein>
<reference evidence="6 7" key="1">
    <citation type="submission" date="2018-01" db="EMBL/GenBank/DDBJ databases">
        <title>Halomonas endophytica sp. nov., isolated from storage liquid in the stems of Populus euphratica.</title>
        <authorList>
            <person name="Chen C."/>
        </authorList>
    </citation>
    <scope>NUCLEOTIDE SEQUENCE [LARGE SCALE GENOMIC DNA]</scope>
    <source>
        <strain evidence="6 7">DSM 26881</strain>
    </source>
</reference>
<dbReference type="Pfam" id="PF01817">
    <property type="entry name" value="CM_2"/>
    <property type="match status" value="1"/>
</dbReference>
<dbReference type="GO" id="GO:0009697">
    <property type="term" value="P:salicylic acid biosynthetic process"/>
    <property type="evidence" value="ECO:0007669"/>
    <property type="project" value="TreeGrafter"/>
</dbReference>
<evidence type="ECO:0000256" key="3">
    <source>
        <dbReference type="ARBA" id="ARBA00022729"/>
    </source>
</evidence>
<accession>A0A2N7TKT7</accession>
<name>A0A2N7TKT7_9GAMM</name>
<dbReference type="GO" id="GO:0004106">
    <property type="term" value="F:chorismate mutase activity"/>
    <property type="evidence" value="ECO:0007669"/>
    <property type="project" value="UniProtKB-EC"/>
</dbReference>
<evidence type="ECO:0000313" key="6">
    <source>
        <dbReference type="EMBL" id="PMR68816.1"/>
    </source>
</evidence>
<dbReference type="PANTHER" id="PTHR38041:SF2">
    <property type="entry name" value="SECRETED CHORISMATE MUTASE"/>
    <property type="match status" value="1"/>
</dbReference>
<keyword evidence="4" id="KW-0413">Isomerase</keyword>
<dbReference type="PROSITE" id="PS51168">
    <property type="entry name" value="CHORISMATE_MUT_2"/>
    <property type="match status" value="1"/>
</dbReference>
<dbReference type="RefSeq" id="WP_102628337.1">
    <property type="nucleotide sequence ID" value="NZ_PDOH01000001.1"/>
</dbReference>
<evidence type="ECO:0000313" key="7">
    <source>
        <dbReference type="Proteomes" id="UP000235346"/>
    </source>
</evidence>
<sequence length="201" mass="22493">MPRYRTGKTLSLPWLLPVFALAALILLAGCQMQPPEPADEDKVAIDRMLQLIDERLDVAPVVARSKWNSGAAIEAPEREAQILDRVAAEAAEAGVDDAFAREFFEKQFDASKQIQRRLHLRWVQEGRGPFASPPDLAEEVRPVLDRLTPQLIDALGDMQRIARVEGAGRYLETRARVLVQDDFDGEPRAVALAPLMERMAR</sequence>
<dbReference type="EMBL" id="PNRE01000059">
    <property type="protein sequence ID" value="PMR68816.1"/>
    <property type="molecule type" value="Genomic_DNA"/>
</dbReference>
<dbReference type="SMART" id="SM00830">
    <property type="entry name" value="CM_2"/>
    <property type="match status" value="1"/>
</dbReference>
<evidence type="ECO:0000256" key="1">
    <source>
        <dbReference type="ARBA" id="ARBA00004817"/>
    </source>
</evidence>
<comment type="caution">
    <text evidence="6">The sequence shown here is derived from an EMBL/GenBank/DDBJ whole genome shotgun (WGS) entry which is preliminary data.</text>
</comment>
<evidence type="ECO:0000259" key="5">
    <source>
        <dbReference type="PROSITE" id="PS51168"/>
    </source>
</evidence>
<dbReference type="InterPro" id="IPR051331">
    <property type="entry name" value="Chorismate_mutase-related"/>
</dbReference>
<evidence type="ECO:0000256" key="4">
    <source>
        <dbReference type="ARBA" id="ARBA00023235"/>
    </source>
</evidence>
<dbReference type="InterPro" id="IPR002701">
    <property type="entry name" value="CM_II_prokaryot"/>
</dbReference>
<dbReference type="InterPro" id="IPR036263">
    <property type="entry name" value="Chorismate_II_sf"/>
</dbReference>
<dbReference type="OrthoDB" id="1262744at2"/>
<dbReference type="PROSITE" id="PS51257">
    <property type="entry name" value="PROKAR_LIPOPROTEIN"/>
    <property type="match status" value="1"/>
</dbReference>
<comment type="pathway">
    <text evidence="1">Metabolic intermediate biosynthesis; prephenate biosynthesis; prephenate from chorismate: step 1/1.</text>
</comment>
<evidence type="ECO:0000256" key="2">
    <source>
        <dbReference type="ARBA" id="ARBA00012404"/>
    </source>
</evidence>
<dbReference type="GO" id="GO:0046417">
    <property type="term" value="P:chorismate metabolic process"/>
    <property type="evidence" value="ECO:0007669"/>
    <property type="project" value="InterPro"/>
</dbReference>
<dbReference type="Gene3D" id="1.20.59.10">
    <property type="entry name" value="Chorismate mutase"/>
    <property type="match status" value="1"/>
</dbReference>
<dbReference type="InterPro" id="IPR008240">
    <property type="entry name" value="Chorismate_mutase_periplasmic"/>
</dbReference>
<keyword evidence="7" id="KW-1185">Reference proteome</keyword>
<feature type="domain" description="Chorismate mutase" evidence="5">
    <location>
        <begin position="27"/>
        <end position="119"/>
    </location>
</feature>
<gene>
    <name evidence="6" type="ORF">C1H66_13135</name>
</gene>